<evidence type="ECO:0000259" key="12">
    <source>
        <dbReference type="Pfam" id="PF08544"/>
    </source>
</evidence>
<evidence type="ECO:0000256" key="2">
    <source>
        <dbReference type="ARBA" id="ARBA00012052"/>
    </source>
</evidence>
<evidence type="ECO:0000256" key="9">
    <source>
        <dbReference type="ARBA" id="ARBA00032554"/>
    </source>
</evidence>
<dbReference type="GO" id="GO:0050515">
    <property type="term" value="F:4-(cytidine 5'-diphospho)-2-C-methyl-D-erythritol kinase activity"/>
    <property type="evidence" value="ECO:0007669"/>
    <property type="project" value="UniProtKB-UniRule"/>
</dbReference>
<dbReference type="HAMAP" id="MF_00061">
    <property type="entry name" value="IspE"/>
    <property type="match status" value="1"/>
</dbReference>
<evidence type="ECO:0000256" key="10">
    <source>
        <dbReference type="HAMAP-Rule" id="MF_00061"/>
    </source>
</evidence>
<dbReference type="InterPro" id="IPR014721">
    <property type="entry name" value="Ribsml_uS5_D2-typ_fold_subgr"/>
</dbReference>
<feature type="domain" description="GHMP kinase C-terminal" evidence="12">
    <location>
        <begin position="191"/>
        <end position="257"/>
    </location>
</feature>
<dbReference type="GO" id="GO:0019288">
    <property type="term" value="P:isopentenyl diphosphate biosynthetic process, methylerythritol 4-phosphate pathway"/>
    <property type="evidence" value="ECO:0007669"/>
    <property type="project" value="UniProtKB-UniRule"/>
</dbReference>
<evidence type="ECO:0000259" key="11">
    <source>
        <dbReference type="Pfam" id="PF00288"/>
    </source>
</evidence>
<dbReference type="PANTHER" id="PTHR43527">
    <property type="entry name" value="4-DIPHOSPHOCYTIDYL-2-C-METHYL-D-ERYTHRITOL KINASE, CHLOROPLASTIC"/>
    <property type="match status" value="1"/>
</dbReference>
<evidence type="ECO:0000256" key="1">
    <source>
        <dbReference type="ARBA" id="ARBA00009684"/>
    </source>
</evidence>
<dbReference type="Pfam" id="PF08544">
    <property type="entry name" value="GHMP_kinases_C"/>
    <property type="match status" value="1"/>
</dbReference>
<dbReference type="NCBIfam" id="NF011202">
    <property type="entry name" value="PRK14608.1"/>
    <property type="match status" value="1"/>
</dbReference>
<evidence type="ECO:0000313" key="14">
    <source>
        <dbReference type="Proteomes" id="UP000270743"/>
    </source>
</evidence>
<sequence>MPVTEAAPAKLNLALHVTGRRADGYHLLDSLVGFAGVGDVVSLDAGPLSLRIEGPFAAALSGDDNLCLRAARLAGADAAITLTKNLPVASGIGGGSADAAAVLRALARLGHPLPARAERLGADVPVCLASTPARMQGVGEILTPLPPLPAIPLVLANPGVALSTPLVFAAMDRRDNPGLPDIPRFAGPEDLVEWLAATRNDLEAPARAIAPVVGQVLESLRATGAGFARMSGSGATCFGLYDSADRARIAAAALKQHGWWAVATELAPPPPSR</sequence>
<dbReference type="EMBL" id="UZWE01000018">
    <property type="protein sequence ID" value="VDS07257.1"/>
    <property type="molecule type" value="Genomic_DNA"/>
</dbReference>
<dbReference type="GO" id="GO:0005524">
    <property type="term" value="F:ATP binding"/>
    <property type="evidence" value="ECO:0007669"/>
    <property type="project" value="UniProtKB-UniRule"/>
</dbReference>
<dbReference type="Pfam" id="PF00288">
    <property type="entry name" value="GHMP_kinases_N"/>
    <property type="match status" value="1"/>
</dbReference>
<dbReference type="InterPro" id="IPR006204">
    <property type="entry name" value="GHMP_kinase_N_dom"/>
</dbReference>
<keyword evidence="14" id="KW-1185">Reference proteome</keyword>
<gene>
    <name evidence="10 13" type="primary">ispE</name>
    <name evidence="13" type="ORF">PARHAE_00432</name>
</gene>
<comment type="function">
    <text evidence="10">Catalyzes the phosphorylation of the position 2 hydroxy group of 4-diphosphocytidyl-2C-methyl-D-erythritol.</text>
</comment>
<evidence type="ECO:0000256" key="3">
    <source>
        <dbReference type="ARBA" id="ARBA00017473"/>
    </source>
</evidence>
<evidence type="ECO:0000256" key="8">
    <source>
        <dbReference type="ARBA" id="ARBA00023229"/>
    </source>
</evidence>
<dbReference type="InterPro" id="IPR004424">
    <property type="entry name" value="IspE"/>
</dbReference>
<organism evidence="13 14">
    <name type="scientific">Paracoccus haematequi</name>
    <dbReference type="NCBI Taxonomy" id="2491866"/>
    <lineage>
        <taxon>Bacteria</taxon>
        <taxon>Pseudomonadati</taxon>
        <taxon>Pseudomonadota</taxon>
        <taxon>Alphaproteobacteria</taxon>
        <taxon>Rhodobacterales</taxon>
        <taxon>Paracoccaceae</taxon>
        <taxon>Paracoccus</taxon>
    </lineage>
</organism>
<dbReference type="SUPFAM" id="SSF54211">
    <property type="entry name" value="Ribosomal protein S5 domain 2-like"/>
    <property type="match status" value="1"/>
</dbReference>
<dbReference type="UniPathway" id="UPA00056">
    <property type="reaction ID" value="UER00094"/>
</dbReference>
<dbReference type="InterPro" id="IPR013750">
    <property type="entry name" value="GHMP_kinase_C_dom"/>
</dbReference>
<comment type="similarity">
    <text evidence="1 10">Belongs to the GHMP kinase family. IspE subfamily.</text>
</comment>
<evidence type="ECO:0000256" key="4">
    <source>
        <dbReference type="ARBA" id="ARBA00022679"/>
    </source>
</evidence>
<proteinExistence type="inferred from homology"/>
<feature type="active site" evidence="10">
    <location>
        <position position="10"/>
    </location>
</feature>
<dbReference type="PANTHER" id="PTHR43527:SF2">
    <property type="entry name" value="4-DIPHOSPHOCYTIDYL-2-C-METHYL-D-ERYTHRITOL KINASE, CHLOROPLASTIC"/>
    <property type="match status" value="1"/>
</dbReference>
<dbReference type="PIRSF" id="PIRSF010376">
    <property type="entry name" value="IspE"/>
    <property type="match status" value="1"/>
</dbReference>
<name>A0A3S4CGA8_9RHOB</name>
<evidence type="ECO:0000256" key="5">
    <source>
        <dbReference type="ARBA" id="ARBA00022741"/>
    </source>
</evidence>
<dbReference type="AlphaFoldDB" id="A0A3S4CGA8"/>
<dbReference type="Proteomes" id="UP000270743">
    <property type="component" value="Unassembled WGS sequence"/>
</dbReference>
<feature type="domain" description="GHMP kinase N-terminal" evidence="11">
    <location>
        <begin position="69"/>
        <end position="116"/>
    </location>
</feature>
<evidence type="ECO:0000256" key="7">
    <source>
        <dbReference type="ARBA" id="ARBA00022840"/>
    </source>
</evidence>
<dbReference type="NCBIfam" id="TIGR00154">
    <property type="entry name" value="ispE"/>
    <property type="match status" value="1"/>
</dbReference>
<feature type="binding site" evidence="10">
    <location>
        <begin position="87"/>
        <end position="97"/>
    </location>
    <ligand>
        <name>ATP</name>
        <dbReference type="ChEBI" id="CHEBI:30616"/>
    </ligand>
</feature>
<dbReference type="Gene3D" id="3.30.70.890">
    <property type="entry name" value="GHMP kinase, C-terminal domain"/>
    <property type="match status" value="1"/>
</dbReference>
<dbReference type="OrthoDB" id="9809438at2"/>
<comment type="catalytic activity">
    <reaction evidence="10">
        <text>4-CDP-2-C-methyl-D-erythritol + ATP = 4-CDP-2-C-methyl-D-erythritol 2-phosphate + ADP + H(+)</text>
        <dbReference type="Rhea" id="RHEA:18437"/>
        <dbReference type="ChEBI" id="CHEBI:15378"/>
        <dbReference type="ChEBI" id="CHEBI:30616"/>
        <dbReference type="ChEBI" id="CHEBI:57823"/>
        <dbReference type="ChEBI" id="CHEBI:57919"/>
        <dbReference type="ChEBI" id="CHEBI:456216"/>
        <dbReference type="EC" id="2.7.1.148"/>
    </reaction>
</comment>
<evidence type="ECO:0000256" key="6">
    <source>
        <dbReference type="ARBA" id="ARBA00022777"/>
    </source>
</evidence>
<dbReference type="InterPro" id="IPR020568">
    <property type="entry name" value="Ribosomal_Su5_D2-typ_SF"/>
</dbReference>
<keyword evidence="5 10" id="KW-0547">Nucleotide-binding</keyword>
<keyword evidence="7 10" id="KW-0067">ATP-binding</keyword>
<accession>A0A3S4CGA8</accession>
<dbReference type="GO" id="GO:0016114">
    <property type="term" value="P:terpenoid biosynthetic process"/>
    <property type="evidence" value="ECO:0007669"/>
    <property type="project" value="UniProtKB-UniRule"/>
</dbReference>
<keyword evidence="4 10" id="KW-0808">Transferase</keyword>
<evidence type="ECO:0000313" key="13">
    <source>
        <dbReference type="EMBL" id="VDS07257.1"/>
    </source>
</evidence>
<dbReference type="Gene3D" id="3.30.230.10">
    <property type="match status" value="1"/>
</dbReference>
<feature type="active site" evidence="10">
    <location>
        <position position="123"/>
    </location>
</feature>
<keyword evidence="6 10" id="KW-0418">Kinase</keyword>
<dbReference type="EC" id="2.7.1.148" evidence="2 10"/>
<dbReference type="RefSeq" id="WP_126152963.1">
    <property type="nucleotide sequence ID" value="NZ_UZWE01000018.1"/>
</dbReference>
<keyword evidence="8 10" id="KW-0414">Isoprene biosynthesis</keyword>
<dbReference type="SUPFAM" id="SSF55060">
    <property type="entry name" value="GHMP Kinase, C-terminal domain"/>
    <property type="match status" value="1"/>
</dbReference>
<dbReference type="InterPro" id="IPR036554">
    <property type="entry name" value="GHMP_kinase_C_sf"/>
</dbReference>
<reference evidence="13 14" key="1">
    <citation type="submission" date="2018-12" db="EMBL/GenBank/DDBJ databases">
        <authorList>
            <person name="Criscuolo A."/>
        </authorList>
    </citation>
    <scope>NUCLEOTIDE SEQUENCE [LARGE SCALE GENOMIC DNA]</scope>
    <source>
        <strain evidence="13">ACIP1116241</strain>
    </source>
</reference>
<protein>
    <recommendedName>
        <fullName evidence="3 10">4-diphosphocytidyl-2-C-methyl-D-erythritol kinase</fullName>
        <shortName evidence="10">CMK</shortName>
        <ecNumber evidence="2 10">2.7.1.148</ecNumber>
    </recommendedName>
    <alternativeName>
        <fullName evidence="9 10">4-(cytidine-5'-diphospho)-2-C-methyl-D-erythritol kinase</fullName>
    </alternativeName>
</protein>
<comment type="pathway">
    <text evidence="10">Isoprenoid biosynthesis; isopentenyl diphosphate biosynthesis via DXP pathway; isopentenyl diphosphate from 1-deoxy-D-xylulose 5-phosphate: step 3/6.</text>
</comment>